<gene>
    <name evidence="1" type="ORF">GIW81_00755</name>
</gene>
<dbReference type="RefSeq" id="WP_154737447.1">
    <property type="nucleotide sequence ID" value="NZ_WMBQ01000001.1"/>
</dbReference>
<keyword evidence="2" id="KW-1185">Reference proteome</keyword>
<accession>A0A6I3KGH9</accession>
<dbReference type="AlphaFoldDB" id="A0A6I3KGH9"/>
<reference evidence="1 2" key="1">
    <citation type="submission" date="2019-11" db="EMBL/GenBank/DDBJ databases">
        <title>Identification of a novel strain.</title>
        <authorList>
            <person name="Xu Q."/>
            <person name="Wang G."/>
        </authorList>
    </citation>
    <scope>NUCLEOTIDE SEQUENCE [LARGE SCALE GENOMIC DNA]</scope>
    <source>
        <strain evidence="2">xq</strain>
    </source>
</reference>
<comment type="caution">
    <text evidence="1">The sequence shown here is derived from an EMBL/GenBank/DDBJ whole genome shotgun (WGS) entry which is preliminary data.</text>
</comment>
<sequence>MSCTKTTTAEKPTENVLKSGFRVLTGLDGTYTMIPYGGPDYGYTQQGWGFTNADDLLQFLKSEARSLQP</sequence>
<dbReference type="EMBL" id="WMBQ01000001">
    <property type="protein sequence ID" value="MTD92857.1"/>
    <property type="molecule type" value="Genomic_DNA"/>
</dbReference>
<evidence type="ECO:0000313" key="2">
    <source>
        <dbReference type="Proteomes" id="UP000440694"/>
    </source>
</evidence>
<organism evidence="1 2">
    <name type="scientific">Hyphomicrobium album</name>
    <dbReference type="NCBI Taxonomy" id="2665159"/>
    <lineage>
        <taxon>Bacteria</taxon>
        <taxon>Pseudomonadati</taxon>
        <taxon>Pseudomonadota</taxon>
        <taxon>Alphaproteobacteria</taxon>
        <taxon>Hyphomicrobiales</taxon>
        <taxon>Hyphomicrobiaceae</taxon>
        <taxon>Hyphomicrobium</taxon>
    </lineage>
</organism>
<evidence type="ECO:0000313" key="1">
    <source>
        <dbReference type="EMBL" id="MTD92857.1"/>
    </source>
</evidence>
<protein>
    <submittedName>
        <fullName evidence="1">Uncharacterized protein</fullName>
    </submittedName>
</protein>
<name>A0A6I3KGH9_9HYPH</name>
<dbReference type="Proteomes" id="UP000440694">
    <property type="component" value="Unassembled WGS sequence"/>
</dbReference>
<proteinExistence type="predicted"/>